<evidence type="ECO:0000256" key="4">
    <source>
        <dbReference type="ARBA" id="ARBA00022664"/>
    </source>
</evidence>
<dbReference type="GO" id="GO:0071011">
    <property type="term" value="C:precatalytic spliceosome"/>
    <property type="evidence" value="ECO:0000318"/>
    <property type="project" value="GO_Central"/>
</dbReference>
<organism evidence="12 13">
    <name type="scientific">Pristionchus pacificus</name>
    <name type="common">Parasitic nematode worm</name>
    <dbReference type="NCBI Taxonomy" id="54126"/>
    <lineage>
        <taxon>Eukaryota</taxon>
        <taxon>Metazoa</taxon>
        <taxon>Ecdysozoa</taxon>
        <taxon>Nematoda</taxon>
        <taxon>Chromadorea</taxon>
        <taxon>Rhabditida</taxon>
        <taxon>Rhabditina</taxon>
        <taxon>Diplogasteromorpha</taxon>
        <taxon>Diplogasteroidea</taxon>
        <taxon>Neodiplogasteridae</taxon>
        <taxon>Pristionchus</taxon>
    </lineage>
</organism>
<sequence>MTSSLESLLNSVVSVITGDGRNIVGQLKGFDQLVNLVMVDSHERVFSEKRGVELVPLGVYIIRGDNVAVVGDIDEELDKRIDLEKLNSNGEDDGMTWEIDWDNMVCVDEYGDDGDIPTAKMSSDSSSDDEFNDIELDAVDELDSVSDGTKQWKEKEKRDRSDDEKKESEKEEGDPWSRWVGMKNEEEEEEKMNKEKKKEGMNVKREERRRDEKTKKEMKREDNRRNERNEKRLTLAEKVLMGKMREDDAKRDTMNRFDGRSPPVLSRRSRIDDRKMKMNSSRGRRSLHIHSMMMEKRSESKERRIVSPSHDRRKERSPRRIPSPLMKKEERRRHSSPLRKERRVSPSRREKRTHVKNEDRRRMERSPERRRETHRGHLPNRESIIRDRCSIPHKGDSIPSNHRVSSSNRCITRRSRSPMGRKREENPNLVKIGERKVLLIVRKEISPRREERPPSPKIIPRNELPSLLDVKVLTPHSRMDGRVKRMEMEDKDQDKPKEIIVKDGRYEKKKEMMTAMKMKMPTTSSKETIEEEKKEERKRHVPIVWNDKETDAKKMHRSIGHMEGIETIERRRKEEEMKEEAMDRKMRLEKVGDAVIPASMAARVAKFSLDEKDKVTPVVFPPLSGVEQKKSLDPPLPRFDPSNVVRTIVNKGVVTRQPVKAIGKKSVQMEEEKEEGACVGTVEDEDEGGWLSTKLQHGGNGIHKESSTRVDRMKNDPSSAAFRLLCRATASAVSSSNMKDVPKKEMHSPINGPDLFGENKGEKNKKNMVENRLAERIEKRMAEINERASVSQPSSPPPGPTHEISQLADEAHDKLTALLQSQIGSTIEEYKVIEEMNKVTAKRYEDMKVVAEGVGEKLKKLDITYESLRPYLSQVDELDEGTKRLEDALTKMENYVTNIEEKLSTLKQAREQRESTN</sequence>
<feature type="compositionally biased region" description="Basic and acidic residues" evidence="11">
    <location>
        <begin position="355"/>
        <end position="371"/>
    </location>
</feature>
<evidence type="ECO:0000256" key="1">
    <source>
        <dbReference type="ARBA" id="ARBA00004123"/>
    </source>
</evidence>
<dbReference type="PROSITE" id="PS52002">
    <property type="entry name" value="SM"/>
    <property type="match status" value="1"/>
</dbReference>
<feature type="coiled-coil region" evidence="10">
    <location>
        <begin position="882"/>
        <end position="916"/>
    </location>
</feature>
<evidence type="ECO:0000256" key="6">
    <source>
        <dbReference type="ARBA" id="ARBA00022884"/>
    </source>
</evidence>
<dbReference type="GO" id="GO:0005737">
    <property type="term" value="C:cytoplasm"/>
    <property type="evidence" value="ECO:0007669"/>
    <property type="project" value="UniProtKB-ARBA"/>
</dbReference>
<accession>A0A2A6CAI5</accession>
<feature type="compositionally biased region" description="Basic residues" evidence="11">
    <location>
        <begin position="330"/>
        <end position="342"/>
    </location>
</feature>
<dbReference type="InterPro" id="IPR034103">
    <property type="entry name" value="Lsm8"/>
</dbReference>
<evidence type="ECO:0000256" key="5">
    <source>
        <dbReference type="ARBA" id="ARBA00022728"/>
    </source>
</evidence>
<feature type="compositionally biased region" description="Basic and acidic residues" evidence="11">
    <location>
        <begin position="150"/>
        <end position="175"/>
    </location>
</feature>
<feature type="compositionally biased region" description="Basic and acidic residues" evidence="11">
    <location>
        <begin position="757"/>
        <end position="766"/>
    </location>
</feature>
<proteinExistence type="inferred from homology"/>
<dbReference type="PANTHER" id="PTHR15588">
    <property type="entry name" value="LSM1"/>
    <property type="match status" value="1"/>
</dbReference>
<feature type="compositionally biased region" description="Basic and acidic residues" evidence="11">
    <location>
        <begin position="293"/>
        <end position="314"/>
    </location>
</feature>
<dbReference type="InterPro" id="IPR044642">
    <property type="entry name" value="PTHR15588"/>
</dbReference>
<feature type="compositionally biased region" description="Basic and acidic residues" evidence="11">
    <location>
        <begin position="191"/>
        <end position="235"/>
    </location>
</feature>
<evidence type="ECO:0000256" key="2">
    <source>
        <dbReference type="ARBA" id="ARBA00006850"/>
    </source>
</evidence>
<dbReference type="Pfam" id="PF10046">
    <property type="entry name" value="BLOC1_2"/>
    <property type="match status" value="1"/>
</dbReference>
<dbReference type="Pfam" id="PF01423">
    <property type="entry name" value="LSM"/>
    <property type="match status" value="1"/>
</dbReference>
<dbReference type="Gene3D" id="2.30.30.100">
    <property type="match status" value="1"/>
</dbReference>
<feature type="region of interest" description="Disordered" evidence="11">
    <location>
        <begin position="733"/>
        <end position="766"/>
    </location>
</feature>
<dbReference type="InterPro" id="IPR001163">
    <property type="entry name" value="Sm_dom_euk/arc"/>
</dbReference>
<accession>A0A8R1YPF5</accession>
<keyword evidence="4" id="KW-0507">mRNA processing</keyword>
<comment type="similarity">
    <text evidence="3">Belongs to the BLOC1S2 family.</text>
</comment>
<feature type="compositionally biased region" description="Polar residues" evidence="11">
    <location>
        <begin position="398"/>
        <end position="410"/>
    </location>
</feature>
<comment type="subcellular location">
    <subcellularLocation>
        <location evidence="1">Nucleus</location>
    </subcellularLocation>
</comment>
<evidence type="ECO:0000256" key="3">
    <source>
        <dbReference type="ARBA" id="ARBA00008468"/>
    </source>
</evidence>
<evidence type="ECO:0000313" key="13">
    <source>
        <dbReference type="Proteomes" id="UP000005239"/>
    </source>
</evidence>
<reference evidence="13" key="1">
    <citation type="journal article" date="2008" name="Nat. Genet.">
        <title>The Pristionchus pacificus genome provides a unique perspective on nematode lifestyle and parasitism.</title>
        <authorList>
            <person name="Dieterich C."/>
            <person name="Clifton S.W."/>
            <person name="Schuster L.N."/>
            <person name="Chinwalla A."/>
            <person name="Delehaunty K."/>
            <person name="Dinkelacker I."/>
            <person name="Fulton L."/>
            <person name="Fulton R."/>
            <person name="Godfrey J."/>
            <person name="Minx P."/>
            <person name="Mitreva M."/>
            <person name="Roeseler W."/>
            <person name="Tian H."/>
            <person name="Witte H."/>
            <person name="Yang S.P."/>
            <person name="Wilson R.K."/>
            <person name="Sommer R.J."/>
        </authorList>
    </citation>
    <scope>NUCLEOTIDE SEQUENCE [LARGE SCALE GENOMIC DNA]</scope>
    <source>
        <strain evidence="13">PS312</strain>
    </source>
</reference>
<dbReference type="GO" id="GO:0046540">
    <property type="term" value="C:U4/U6 x U5 tri-snRNP complex"/>
    <property type="evidence" value="ECO:0000318"/>
    <property type="project" value="GO_Central"/>
</dbReference>
<gene>
    <name evidence="12" type="primary">WBGene00272307</name>
</gene>
<keyword evidence="9" id="KW-0687">Ribonucleoprotein</keyword>
<feature type="region of interest" description="Disordered" evidence="11">
    <location>
        <begin position="519"/>
        <end position="538"/>
    </location>
</feature>
<keyword evidence="10" id="KW-0175">Coiled coil</keyword>
<evidence type="ECO:0000256" key="7">
    <source>
        <dbReference type="ARBA" id="ARBA00023187"/>
    </source>
</evidence>
<reference evidence="12" key="2">
    <citation type="submission" date="2022-06" db="UniProtKB">
        <authorList>
            <consortium name="EnsemblMetazoa"/>
        </authorList>
    </citation>
    <scope>IDENTIFICATION</scope>
    <source>
        <strain evidence="12">PS312</strain>
    </source>
</reference>
<name>A0A2A6CAI5_PRIPA</name>
<dbReference type="EnsemblMetazoa" id="PPA33938.1">
    <property type="protein sequence ID" value="PPA33938.1"/>
    <property type="gene ID" value="WBGene00272307"/>
</dbReference>
<dbReference type="InterPro" id="IPR047575">
    <property type="entry name" value="Sm"/>
</dbReference>
<keyword evidence="8" id="KW-0539">Nucleus</keyword>
<keyword evidence="5" id="KW-0747">Spliceosome</keyword>
<evidence type="ECO:0000256" key="11">
    <source>
        <dbReference type="SAM" id="MobiDB-lite"/>
    </source>
</evidence>
<feature type="region of interest" description="Disordered" evidence="11">
    <location>
        <begin position="664"/>
        <end position="714"/>
    </location>
</feature>
<dbReference type="CDD" id="cd01727">
    <property type="entry name" value="LSm8"/>
    <property type="match status" value="1"/>
</dbReference>
<feature type="compositionally biased region" description="Basic residues" evidence="11">
    <location>
        <begin position="411"/>
        <end position="420"/>
    </location>
</feature>
<dbReference type="SUPFAM" id="SSF50182">
    <property type="entry name" value="Sm-like ribonucleoproteins"/>
    <property type="match status" value="1"/>
</dbReference>
<evidence type="ECO:0000256" key="8">
    <source>
        <dbReference type="ARBA" id="ARBA00023242"/>
    </source>
</evidence>
<dbReference type="AlphaFoldDB" id="A0A2A6CAI5"/>
<protein>
    <submittedName>
        <fullName evidence="12">Blos-2</fullName>
    </submittedName>
</protein>
<evidence type="ECO:0000256" key="9">
    <source>
        <dbReference type="ARBA" id="ARBA00023274"/>
    </source>
</evidence>
<keyword evidence="7" id="KW-0508">mRNA splicing</keyword>
<evidence type="ECO:0000313" key="12">
    <source>
        <dbReference type="EnsemblMetazoa" id="PPA33938.1"/>
    </source>
</evidence>
<dbReference type="GO" id="GO:0005688">
    <property type="term" value="C:U6 snRNP"/>
    <property type="evidence" value="ECO:0000318"/>
    <property type="project" value="GO_Central"/>
</dbReference>
<feature type="region of interest" description="Disordered" evidence="11">
    <location>
        <begin position="782"/>
        <end position="811"/>
    </location>
</feature>
<comment type="similarity">
    <text evidence="2">Belongs to the snRNP Sm proteins family.</text>
</comment>
<feature type="compositionally biased region" description="Basic and acidic residues" evidence="11">
    <location>
        <begin position="243"/>
        <end position="259"/>
    </location>
</feature>
<dbReference type="GO" id="GO:0000398">
    <property type="term" value="P:mRNA splicing, via spliceosome"/>
    <property type="evidence" value="ECO:0000318"/>
    <property type="project" value="GO_Central"/>
</dbReference>
<keyword evidence="13" id="KW-1185">Reference proteome</keyword>
<keyword evidence="6" id="KW-0694">RNA-binding</keyword>
<dbReference type="FunFam" id="2.30.30.100:FF:000027">
    <property type="entry name" value="U6 snRNA-associated Sm-like protein LSm8"/>
    <property type="match status" value="1"/>
</dbReference>
<evidence type="ECO:0000256" key="10">
    <source>
        <dbReference type="SAM" id="Coils"/>
    </source>
</evidence>
<dbReference type="SMART" id="SM00651">
    <property type="entry name" value="Sm"/>
    <property type="match status" value="1"/>
</dbReference>
<dbReference type="Proteomes" id="UP000005239">
    <property type="component" value="Unassembled WGS sequence"/>
</dbReference>
<dbReference type="PANTHER" id="PTHR15588:SF9">
    <property type="entry name" value="U6 SNRNA-ASSOCIATED SM-LIKE PROTEIN LSM8"/>
    <property type="match status" value="1"/>
</dbReference>
<dbReference type="InterPro" id="IPR019269">
    <property type="entry name" value="BLOC1_su2"/>
</dbReference>
<feature type="region of interest" description="Disordered" evidence="11">
    <location>
        <begin position="136"/>
        <end position="378"/>
    </location>
</feature>
<dbReference type="InterPro" id="IPR010920">
    <property type="entry name" value="LSM_dom_sf"/>
</dbReference>
<feature type="compositionally biased region" description="Basic and acidic residues" evidence="11">
    <location>
        <begin position="702"/>
        <end position="714"/>
    </location>
</feature>
<dbReference type="GO" id="GO:0003729">
    <property type="term" value="F:mRNA binding"/>
    <property type="evidence" value="ECO:0000318"/>
    <property type="project" value="GO_Central"/>
</dbReference>
<feature type="region of interest" description="Disordered" evidence="11">
    <location>
        <begin position="391"/>
        <end position="423"/>
    </location>
</feature>